<gene>
    <name evidence="3" type="ORF">GCM10025869_31620</name>
</gene>
<keyword evidence="2" id="KW-0472">Membrane</keyword>
<name>A0ABQ6JWL6_9MICO</name>
<dbReference type="EMBL" id="BSVA01000001">
    <property type="protein sequence ID" value="GMA92633.1"/>
    <property type="molecule type" value="Genomic_DNA"/>
</dbReference>
<evidence type="ECO:0000313" key="4">
    <source>
        <dbReference type="Proteomes" id="UP001157069"/>
    </source>
</evidence>
<comment type="caution">
    <text evidence="3">The sequence shown here is derived from an EMBL/GenBank/DDBJ whole genome shotgun (WGS) entry which is preliminary data.</text>
</comment>
<evidence type="ECO:0000256" key="1">
    <source>
        <dbReference type="SAM" id="MobiDB-lite"/>
    </source>
</evidence>
<keyword evidence="4" id="KW-1185">Reference proteome</keyword>
<feature type="region of interest" description="Disordered" evidence="1">
    <location>
        <begin position="67"/>
        <end position="92"/>
    </location>
</feature>
<evidence type="ECO:0000256" key="2">
    <source>
        <dbReference type="SAM" id="Phobius"/>
    </source>
</evidence>
<accession>A0ABQ6JWL6</accession>
<evidence type="ECO:0000313" key="3">
    <source>
        <dbReference type="EMBL" id="GMA92633.1"/>
    </source>
</evidence>
<sequence>MVLLGLLAHLAQYFAIWRRQPMTATAVQAMGVVAGAAAAAVWTAGVAAAPLVPLLAAFLVLTIAGSASNSRGSPRPGFPPNACCSSSRWPSH</sequence>
<keyword evidence="2" id="KW-1133">Transmembrane helix</keyword>
<dbReference type="Proteomes" id="UP001157069">
    <property type="component" value="Unassembled WGS sequence"/>
</dbReference>
<feature type="compositionally biased region" description="Polar residues" evidence="1">
    <location>
        <begin position="83"/>
        <end position="92"/>
    </location>
</feature>
<feature type="transmembrane region" description="Helical" evidence="2">
    <location>
        <begin position="39"/>
        <end position="65"/>
    </location>
</feature>
<proteinExistence type="predicted"/>
<protein>
    <submittedName>
        <fullName evidence="3">Uncharacterized protein</fullName>
    </submittedName>
</protein>
<keyword evidence="2" id="KW-0812">Transmembrane</keyword>
<reference evidence="4" key="1">
    <citation type="journal article" date="2019" name="Int. J. Syst. Evol. Microbiol.">
        <title>The Global Catalogue of Microorganisms (GCM) 10K type strain sequencing project: providing services to taxonomists for standard genome sequencing and annotation.</title>
        <authorList>
            <consortium name="The Broad Institute Genomics Platform"/>
            <consortium name="The Broad Institute Genome Sequencing Center for Infectious Disease"/>
            <person name="Wu L."/>
            <person name="Ma J."/>
        </authorList>
    </citation>
    <scope>NUCLEOTIDE SEQUENCE [LARGE SCALE GENOMIC DNA]</scope>
    <source>
        <strain evidence="4">NBRC 108755</strain>
    </source>
</reference>
<organism evidence="3 4">
    <name type="scientific">Homoserinibacter gongjuensis</name>
    <dbReference type="NCBI Taxonomy" id="1162968"/>
    <lineage>
        <taxon>Bacteria</taxon>
        <taxon>Bacillati</taxon>
        <taxon>Actinomycetota</taxon>
        <taxon>Actinomycetes</taxon>
        <taxon>Micrococcales</taxon>
        <taxon>Microbacteriaceae</taxon>
        <taxon>Homoserinibacter</taxon>
    </lineage>
</organism>